<feature type="active site" evidence="4">
    <location>
        <position position="18"/>
    </location>
</feature>
<reference evidence="8" key="1">
    <citation type="submission" date="2020-02" db="EMBL/GenBank/DDBJ databases">
        <title>Genomic and physiological characterization of two novel Nitrospinaceae genera.</title>
        <authorList>
            <person name="Mueller A.J."/>
            <person name="Jung M.-Y."/>
            <person name="Strachan C.R."/>
            <person name="Herbold C.W."/>
            <person name="Kirkegaard R.H."/>
            <person name="Daims H."/>
        </authorList>
    </citation>
    <scope>NUCLEOTIDE SEQUENCE [LARGE SCALE GENOMIC DNA]</scope>
</reference>
<evidence type="ECO:0000313" key="7">
    <source>
        <dbReference type="EMBL" id="QPJ64898.1"/>
    </source>
</evidence>
<dbReference type="AlphaFoldDB" id="A0A7T0C1N9"/>
<evidence type="ECO:0000256" key="1">
    <source>
        <dbReference type="ARBA" id="ARBA00005614"/>
    </source>
</evidence>
<evidence type="ECO:0000256" key="3">
    <source>
        <dbReference type="ARBA" id="ARBA00047645"/>
    </source>
</evidence>
<proteinExistence type="inferred from homology"/>
<feature type="domain" description="Acylphosphatase-like" evidence="6">
    <location>
        <begin position="3"/>
        <end position="88"/>
    </location>
</feature>
<sequence length="88" mass="9567">MTAVHLVIRGRVQGVSYRASAEGKANELGLKGWVRNQSDGSVELFAEGERSALDALIRWCQQGPPAANVADLSANWTEPQGLTDFKIR</sequence>
<accession>A0A7T0C1N9</accession>
<comment type="catalytic activity">
    <reaction evidence="3 4">
        <text>an acyl phosphate + H2O = a carboxylate + phosphate + H(+)</text>
        <dbReference type="Rhea" id="RHEA:14965"/>
        <dbReference type="ChEBI" id="CHEBI:15377"/>
        <dbReference type="ChEBI" id="CHEBI:15378"/>
        <dbReference type="ChEBI" id="CHEBI:29067"/>
        <dbReference type="ChEBI" id="CHEBI:43474"/>
        <dbReference type="ChEBI" id="CHEBI:59918"/>
        <dbReference type="EC" id="3.6.1.7"/>
    </reaction>
</comment>
<dbReference type="PANTHER" id="PTHR47268">
    <property type="entry name" value="ACYLPHOSPHATASE"/>
    <property type="match status" value="1"/>
</dbReference>
<dbReference type="GO" id="GO:0003998">
    <property type="term" value="F:acylphosphatase activity"/>
    <property type="evidence" value="ECO:0007669"/>
    <property type="project" value="UniProtKB-EC"/>
</dbReference>
<evidence type="ECO:0000313" key="8">
    <source>
        <dbReference type="Proteomes" id="UP000594464"/>
    </source>
</evidence>
<dbReference type="PANTHER" id="PTHR47268:SF4">
    <property type="entry name" value="ACYLPHOSPHATASE"/>
    <property type="match status" value="1"/>
</dbReference>
<dbReference type="Pfam" id="PF00708">
    <property type="entry name" value="Acylphosphatase"/>
    <property type="match status" value="1"/>
</dbReference>
<dbReference type="EMBL" id="CP048620">
    <property type="protein sequence ID" value="QPJ64898.1"/>
    <property type="molecule type" value="Genomic_DNA"/>
</dbReference>
<dbReference type="PRINTS" id="PR00112">
    <property type="entry name" value="ACYLPHPHTASE"/>
</dbReference>
<dbReference type="InterPro" id="IPR036046">
    <property type="entry name" value="Acylphosphatase-like_dom_sf"/>
</dbReference>
<dbReference type="KEGG" id="nva:G3M78_05670"/>
<evidence type="ECO:0000259" key="6">
    <source>
        <dbReference type="PROSITE" id="PS51160"/>
    </source>
</evidence>
<evidence type="ECO:0000256" key="4">
    <source>
        <dbReference type="PROSITE-ProRule" id="PRU00520"/>
    </source>
</evidence>
<dbReference type="InterPro" id="IPR017968">
    <property type="entry name" value="Acylphosphatase_CS"/>
</dbReference>
<feature type="active site" evidence="4">
    <location>
        <position position="36"/>
    </location>
</feature>
<dbReference type="InterPro" id="IPR001792">
    <property type="entry name" value="Acylphosphatase-like_dom"/>
</dbReference>
<keyword evidence="4" id="KW-0378">Hydrolase</keyword>
<evidence type="ECO:0000256" key="2">
    <source>
        <dbReference type="ARBA" id="ARBA00012150"/>
    </source>
</evidence>
<dbReference type="Gene3D" id="3.30.70.100">
    <property type="match status" value="1"/>
</dbReference>
<dbReference type="InterPro" id="IPR020456">
    <property type="entry name" value="Acylphosphatase"/>
</dbReference>
<name>A0A7T0C1N9_9BACT</name>
<dbReference type="EC" id="3.6.1.7" evidence="2 4"/>
<dbReference type="Proteomes" id="UP000594464">
    <property type="component" value="Chromosome"/>
</dbReference>
<dbReference type="SUPFAM" id="SSF54975">
    <property type="entry name" value="Acylphosphatase/BLUF domain-like"/>
    <property type="match status" value="1"/>
</dbReference>
<protein>
    <recommendedName>
        <fullName evidence="2 4">acylphosphatase</fullName>
        <ecNumber evidence="2 4">3.6.1.7</ecNumber>
    </recommendedName>
</protein>
<comment type="similarity">
    <text evidence="1 5">Belongs to the acylphosphatase family.</text>
</comment>
<dbReference type="PROSITE" id="PS00151">
    <property type="entry name" value="ACYLPHOSPHATASE_2"/>
    <property type="match status" value="1"/>
</dbReference>
<organism evidence="7 8">
    <name type="scientific">Candidatus Nitrohelix vancouverensis</name>
    <dbReference type="NCBI Taxonomy" id="2705534"/>
    <lineage>
        <taxon>Bacteria</taxon>
        <taxon>Pseudomonadati</taxon>
        <taxon>Nitrospinota/Tectimicrobiota group</taxon>
        <taxon>Nitrospinota</taxon>
        <taxon>Nitrospinia</taxon>
        <taxon>Nitrospinales</taxon>
        <taxon>Nitrospinaceae</taxon>
        <taxon>Candidatus Nitrohelix</taxon>
    </lineage>
</organism>
<evidence type="ECO:0000256" key="5">
    <source>
        <dbReference type="RuleBase" id="RU004168"/>
    </source>
</evidence>
<gene>
    <name evidence="7" type="ORF">G3M78_05670</name>
</gene>
<dbReference type="PROSITE" id="PS51160">
    <property type="entry name" value="ACYLPHOSPHATASE_3"/>
    <property type="match status" value="1"/>
</dbReference>